<proteinExistence type="predicted"/>
<dbReference type="AlphaFoldDB" id="A0AAN8UCA2"/>
<feature type="region of interest" description="Disordered" evidence="1">
    <location>
        <begin position="90"/>
        <end position="118"/>
    </location>
</feature>
<sequence length="118" mass="13511">MMHEIGVPDLSDDTDYAWSIHQQYVDKRGLSSVGRRRELITRKGKQHCYSDCHQNTLHDFGREEQSNEQSCQSVEDLKLNVAESSQGVPHLVIGTTKNPPDIAYGRDPRCHSFTRKNK</sequence>
<dbReference type="Proteomes" id="UP001371456">
    <property type="component" value="Unassembled WGS sequence"/>
</dbReference>
<organism evidence="2 3">
    <name type="scientific">Solanum bulbocastanum</name>
    <name type="common">Wild potato</name>
    <dbReference type="NCBI Taxonomy" id="147425"/>
    <lineage>
        <taxon>Eukaryota</taxon>
        <taxon>Viridiplantae</taxon>
        <taxon>Streptophyta</taxon>
        <taxon>Embryophyta</taxon>
        <taxon>Tracheophyta</taxon>
        <taxon>Spermatophyta</taxon>
        <taxon>Magnoliopsida</taxon>
        <taxon>eudicotyledons</taxon>
        <taxon>Gunneridae</taxon>
        <taxon>Pentapetalae</taxon>
        <taxon>asterids</taxon>
        <taxon>lamiids</taxon>
        <taxon>Solanales</taxon>
        <taxon>Solanaceae</taxon>
        <taxon>Solanoideae</taxon>
        <taxon>Solaneae</taxon>
        <taxon>Solanum</taxon>
    </lineage>
</organism>
<keyword evidence="3" id="KW-1185">Reference proteome</keyword>
<protein>
    <submittedName>
        <fullName evidence="2">Uncharacterized protein</fullName>
    </submittedName>
</protein>
<evidence type="ECO:0000313" key="3">
    <source>
        <dbReference type="Proteomes" id="UP001371456"/>
    </source>
</evidence>
<gene>
    <name evidence="2" type="ORF">RDI58_001210</name>
</gene>
<comment type="caution">
    <text evidence="2">The sequence shown here is derived from an EMBL/GenBank/DDBJ whole genome shotgun (WGS) entry which is preliminary data.</text>
</comment>
<accession>A0AAN8UCA2</accession>
<evidence type="ECO:0000313" key="2">
    <source>
        <dbReference type="EMBL" id="KAK6803426.1"/>
    </source>
</evidence>
<dbReference type="EMBL" id="JBANQN010000001">
    <property type="protein sequence ID" value="KAK6803426.1"/>
    <property type="molecule type" value="Genomic_DNA"/>
</dbReference>
<name>A0AAN8UCA2_SOLBU</name>
<reference evidence="2 3" key="1">
    <citation type="submission" date="2024-02" db="EMBL/GenBank/DDBJ databases">
        <title>de novo genome assembly of Solanum bulbocastanum strain 11H21.</title>
        <authorList>
            <person name="Hosaka A.J."/>
        </authorList>
    </citation>
    <scope>NUCLEOTIDE SEQUENCE [LARGE SCALE GENOMIC DNA]</scope>
    <source>
        <tissue evidence="2">Young leaves</tissue>
    </source>
</reference>
<evidence type="ECO:0000256" key="1">
    <source>
        <dbReference type="SAM" id="MobiDB-lite"/>
    </source>
</evidence>